<dbReference type="EMBL" id="RAQQ01000088">
    <property type="protein sequence ID" value="RKF18248.1"/>
    <property type="molecule type" value="Genomic_DNA"/>
</dbReference>
<gene>
    <name evidence="2" type="ORF">D7I43_32400</name>
</gene>
<organism evidence="2 3">
    <name type="scientific">Micromonospora globbae</name>
    <dbReference type="NCBI Taxonomy" id="1894969"/>
    <lineage>
        <taxon>Bacteria</taxon>
        <taxon>Bacillati</taxon>
        <taxon>Actinomycetota</taxon>
        <taxon>Actinomycetes</taxon>
        <taxon>Micromonosporales</taxon>
        <taxon>Micromonosporaceae</taxon>
        <taxon>Micromonospora</taxon>
    </lineage>
</organism>
<evidence type="ECO:0000256" key="1">
    <source>
        <dbReference type="SAM" id="MobiDB-lite"/>
    </source>
</evidence>
<name>A0A420EC35_9ACTN</name>
<evidence type="ECO:0000313" key="3">
    <source>
        <dbReference type="Proteomes" id="UP000285744"/>
    </source>
</evidence>
<comment type="caution">
    <text evidence="2">The sequence shown here is derived from an EMBL/GenBank/DDBJ whole genome shotgun (WGS) entry which is preliminary data.</text>
</comment>
<proteinExistence type="predicted"/>
<sequence>MQHRRDVAAFDRSARLRAGAEGHGFAHEEGDLVGDGGGDETTVERTWIEFNECLSRARLVVIGDREVRHTAQHRGQSRIAQAPNDIDGSSHRRSVSRM</sequence>
<reference evidence="2 3" key="1">
    <citation type="journal article" date="2018" name="Int. J. Syst. Evol. Microbiol.">
        <title>Micromonospora globbae sp. nov., an endophytic actinomycete isolated from roots of Globba winitii C. H. Wright.</title>
        <authorList>
            <person name="Kuncharoen N."/>
            <person name="Pittayakhajonwut P."/>
            <person name="Tanasupawat S."/>
        </authorList>
    </citation>
    <scope>NUCLEOTIDE SEQUENCE [LARGE SCALE GENOMIC DNA]</scope>
    <source>
        <strain evidence="2 3">WPS1-2</strain>
    </source>
</reference>
<protein>
    <submittedName>
        <fullName evidence="2">Uncharacterized protein</fullName>
    </submittedName>
</protein>
<evidence type="ECO:0000313" key="2">
    <source>
        <dbReference type="EMBL" id="RKF18248.1"/>
    </source>
</evidence>
<accession>A0A420EC35</accession>
<dbReference type="AlphaFoldDB" id="A0A420EC35"/>
<feature type="region of interest" description="Disordered" evidence="1">
    <location>
        <begin position="69"/>
        <end position="98"/>
    </location>
</feature>
<dbReference type="Proteomes" id="UP000285744">
    <property type="component" value="Unassembled WGS sequence"/>
</dbReference>